<dbReference type="Gene3D" id="1.10.1410.10">
    <property type="match status" value="1"/>
</dbReference>
<dbReference type="GO" id="GO:1990817">
    <property type="term" value="F:poly(A) RNA polymerase activity"/>
    <property type="evidence" value="ECO:0007669"/>
    <property type="project" value="UniProtKB-UniRule"/>
</dbReference>
<evidence type="ECO:0000256" key="9">
    <source>
        <dbReference type="ARBA" id="ARBA00022842"/>
    </source>
</evidence>
<dbReference type="Gene3D" id="3.30.460.10">
    <property type="entry name" value="Beta Polymerase, domain 2"/>
    <property type="match status" value="1"/>
</dbReference>
<dbReference type="GO" id="GO:0005634">
    <property type="term" value="C:nucleus"/>
    <property type="evidence" value="ECO:0007669"/>
    <property type="project" value="UniProtKB-SubCell"/>
</dbReference>
<dbReference type="Proteomes" id="UP000274131">
    <property type="component" value="Unassembled WGS sequence"/>
</dbReference>
<keyword evidence="4 12" id="KW-0507">mRNA processing</keyword>
<dbReference type="SUPFAM" id="SSF81631">
    <property type="entry name" value="PAP/OAS1 substrate-binding domain"/>
    <property type="match status" value="1"/>
</dbReference>
<dbReference type="FunFam" id="3.30.460.10:FF:000002">
    <property type="entry name" value="Poly(A) polymerase alpha, putative"/>
    <property type="match status" value="1"/>
</dbReference>
<sequence>MPPDEVEKVGGKLFVFGSYRLNVHTRGADIDSLCVAPRHVDRNEFFTSFYDMLAQDPNTSELRQVPDAFVPVIKLKYRGIELDILFARLALTRIPDDQQLNDDSILKNLDDKSVRSLNGAYFLKLMRYLGLFRILILSHQLNFGQKVYHGIYSNVLGFLGGVSWAILVARTCQLYPNAVPAKLIQKFFLVFTKWAWPHPVVLKDTDEISRPKDMLQDLVWDPRTRTGDRHHLMPIITPAYPEQNSTFNVTRSTRAVIVDEMEEGLNITIDIMNGHAEWSELFTEVNFFSRYKHFIVLLCIAPTELVWSGLVESKIRHLVGSLERNPCVTLCHVDPKHYTPLQPLGSCCQLWFIGMDLNKELKKNIDLTGELQQFSDAVLGAARFQDLYVEGMQVSNKYLLIKKKKIVLDSH</sequence>
<keyword evidence="6 14" id="KW-0479">Metal-binding</keyword>
<keyword evidence="9 14" id="KW-0460">Magnesium</keyword>
<evidence type="ECO:0000259" key="16">
    <source>
        <dbReference type="Pfam" id="PF04928"/>
    </source>
</evidence>
<dbReference type="InterPro" id="IPR014492">
    <property type="entry name" value="PolyA_polymerase"/>
</dbReference>
<feature type="binding site" evidence="13">
    <location>
        <position position="83"/>
    </location>
    <ligand>
        <name>ATP</name>
        <dbReference type="ChEBI" id="CHEBI:30616"/>
    </ligand>
</feature>
<evidence type="ECO:0000256" key="12">
    <source>
        <dbReference type="PIRNR" id="PIRNR018425"/>
    </source>
</evidence>
<evidence type="ECO:0000256" key="5">
    <source>
        <dbReference type="ARBA" id="ARBA00022679"/>
    </source>
</evidence>
<comment type="function">
    <text evidence="12">Polymerase that creates the 3'-poly(A) tail of mRNA's.</text>
</comment>
<feature type="binding site" evidence="14">
    <location>
        <position position="29"/>
    </location>
    <ligand>
        <name>Mg(2+)</name>
        <dbReference type="ChEBI" id="CHEBI:18420"/>
        <label>1</label>
        <note>catalytic</note>
    </ligand>
</feature>
<evidence type="ECO:0000313" key="20">
    <source>
        <dbReference type="WBParaSite" id="EVEC_0000476801-mRNA-1"/>
    </source>
</evidence>
<evidence type="ECO:0000259" key="15">
    <source>
        <dbReference type="Pfam" id="PF04926"/>
    </source>
</evidence>
<dbReference type="Pfam" id="PF04926">
    <property type="entry name" value="PAP_RNA-bind"/>
    <property type="match status" value="1"/>
</dbReference>
<feature type="domain" description="Poly(A) polymerase central" evidence="16">
    <location>
        <begin position="149"/>
        <end position="283"/>
    </location>
</feature>
<dbReference type="STRING" id="51028.A0A0N4V3W7"/>
<feature type="binding site" evidence="13">
    <location>
        <begin position="16"/>
        <end position="18"/>
    </location>
    <ligand>
        <name>ATP</name>
        <dbReference type="ChEBI" id="CHEBI:30616"/>
    </ligand>
</feature>
<comment type="similarity">
    <text evidence="3 12">Belongs to the poly(A) polymerase family.</text>
</comment>
<dbReference type="InterPro" id="IPR011068">
    <property type="entry name" value="NuclTrfase_I-like_C"/>
</dbReference>
<feature type="binding site" evidence="14">
    <location>
        <position position="31"/>
    </location>
    <ligand>
        <name>Mg(2+)</name>
        <dbReference type="ChEBI" id="CHEBI:18420"/>
        <label>1</label>
        <note>catalytic</note>
    </ligand>
</feature>
<dbReference type="CDD" id="cd05402">
    <property type="entry name" value="NT_PAP_TUTase"/>
    <property type="match status" value="1"/>
</dbReference>
<evidence type="ECO:0000256" key="14">
    <source>
        <dbReference type="PIRSR" id="PIRSR018425-2"/>
    </source>
</evidence>
<feature type="binding site" evidence="14">
    <location>
        <position position="31"/>
    </location>
    <ligand>
        <name>Mg(2+)</name>
        <dbReference type="ChEBI" id="CHEBI:18420"/>
        <label>2</label>
        <note>catalytic</note>
    </ligand>
</feature>
<dbReference type="Pfam" id="PF04928">
    <property type="entry name" value="PAP_central"/>
    <property type="match status" value="1"/>
</dbReference>
<name>A0A0N4V3W7_ENTVE</name>
<dbReference type="SUPFAM" id="SSF55003">
    <property type="entry name" value="PAP/Archaeal CCA-adding enzyme, C-terminal domain"/>
    <property type="match status" value="1"/>
</dbReference>
<dbReference type="WBParaSite" id="EVEC_0000476801-mRNA-1">
    <property type="protein sequence ID" value="EVEC_0000476801-mRNA-1"/>
    <property type="gene ID" value="EVEC_0000476801"/>
</dbReference>
<feature type="binding site" evidence="13">
    <location>
        <position position="152"/>
    </location>
    <ligand>
        <name>ATP</name>
        <dbReference type="ChEBI" id="CHEBI:30616"/>
    </ligand>
</feature>
<dbReference type="Gene3D" id="3.30.70.590">
    <property type="entry name" value="Poly(A) polymerase predicted RNA binding domain"/>
    <property type="match status" value="1"/>
</dbReference>
<keyword evidence="5 12" id="KW-0808">Transferase</keyword>
<feature type="binding site" evidence="14">
    <location>
        <position position="29"/>
    </location>
    <ligand>
        <name>Mg(2+)</name>
        <dbReference type="ChEBI" id="CHEBI:18420"/>
        <label>2</label>
        <note>catalytic</note>
    </ligand>
</feature>
<keyword evidence="19" id="KW-1185">Reference proteome</keyword>
<feature type="domain" description="Poly(A) polymerase nucleotidyltransferase" evidence="17">
    <location>
        <begin position="2"/>
        <end position="119"/>
    </location>
</feature>
<dbReference type="Pfam" id="PF20750">
    <property type="entry name" value="PAP_NTPase"/>
    <property type="match status" value="1"/>
</dbReference>
<evidence type="ECO:0000256" key="10">
    <source>
        <dbReference type="ARBA" id="ARBA00023242"/>
    </source>
</evidence>
<feature type="binding site" evidence="13">
    <location>
        <position position="25"/>
    </location>
    <ligand>
        <name>ATP</name>
        <dbReference type="ChEBI" id="CHEBI:30616"/>
    </ligand>
</feature>
<dbReference type="AlphaFoldDB" id="A0A0N4V3W7"/>
<feature type="binding site" evidence="13">
    <location>
        <begin position="29"/>
        <end position="31"/>
    </location>
    <ligand>
        <name>ATP</name>
        <dbReference type="ChEBI" id="CHEBI:30616"/>
    </ligand>
</feature>
<dbReference type="PANTHER" id="PTHR10682">
    <property type="entry name" value="POLY A POLYMERASE"/>
    <property type="match status" value="1"/>
</dbReference>
<evidence type="ECO:0000256" key="3">
    <source>
        <dbReference type="ARBA" id="ARBA00010912"/>
    </source>
</evidence>
<keyword evidence="8 12" id="KW-0067">ATP-binding</keyword>
<proteinExistence type="inferred from homology"/>
<protein>
    <recommendedName>
        <fullName evidence="12">Poly(A) polymerase</fullName>
        <ecNumber evidence="12">2.7.7.19</ecNumber>
    </recommendedName>
</protein>
<evidence type="ECO:0000256" key="6">
    <source>
        <dbReference type="ARBA" id="ARBA00022723"/>
    </source>
</evidence>
<organism evidence="20">
    <name type="scientific">Enterobius vermicularis</name>
    <name type="common">Human pinworm</name>
    <dbReference type="NCBI Taxonomy" id="51028"/>
    <lineage>
        <taxon>Eukaryota</taxon>
        <taxon>Metazoa</taxon>
        <taxon>Ecdysozoa</taxon>
        <taxon>Nematoda</taxon>
        <taxon>Chromadorea</taxon>
        <taxon>Rhabditida</taxon>
        <taxon>Spirurina</taxon>
        <taxon>Oxyuridomorpha</taxon>
        <taxon>Oxyuroidea</taxon>
        <taxon>Oxyuridae</taxon>
        <taxon>Enterobius</taxon>
    </lineage>
</organism>
<dbReference type="FunFam" id="1.10.1410.10:FF:000001">
    <property type="entry name" value="Putative poly(A) polymerase gamma"/>
    <property type="match status" value="1"/>
</dbReference>
<keyword evidence="10 12" id="KW-0539">Nucleus</keyword>
<feature type="domain" description="Poly(A) polymerase RNA-binding" evidence="15">
    <location>
        <begin position="286"/>
        <end position="339"/>
    </location>
</feature>
<dbReference type="InterPro" id="IPR048840">
    <property type="entry name" value="PolA_pol_NTPase"/>
</dbReference>
<dbReference type="GO" id="GO:0005524">
    <property type="term" value="F:ATP binding"/>
    <property type="evidence" value="ECO:0007669"/>
    <property type="project" value="UniProtKB-UniRule"/>
</dbReference>
<evidence type="ECO:0000313" key="18">
    <source>
        <dbReference type="EMBL" id="VDD89725.1"/>
    </source>
</evidence>
<dbReference type="GO" id="GO:0031123">
    <property type="term" value="P:RNA 3'-end processing"/>
    <property type="evidence" value="ECO:0007669"/>
    <property type="project" value="InterPro"/>
</dbReference>
<evidence type="ECO:0000259" key="17">
    <source>
        <dbReference type="Pfam" id="PF20750"/>
    </source>
</evidence>
<dbReference type="EMBL" id="UXUI01007868">
    <property type="protein sequence ID" value="VDD89725.1"/>
    <property type="molecule type" value="Genomic_DNA"/>
</dbReference>
<keyword evidence="7 12" id="KW-0547">Nucleotide-binding</keyword>
<evidence type="ECO:0000256" key="11">
    <source>
        <dbReference type="ARBA" id="ARBA00048830"/>
    </source>
</evidence>
<dbReference type="InterPro" id="IPR007012">
    <property type="entry name" value="PolA_pol_cen_dom"/>
</dbReference>
<dbReference type="InterPro" id="IPR043519">
    <property type="entry name" value="NT_sf"/>
</dbReference>
<evidence type="ECO:0000256" key="13">
    <source>
        <dbReference type="PIRSR" id="PIRSR018425-1"/>
    </source>
</evidence>
<evidence type="ECO:0000256" key="7">
    <source>
        <dbReference type="ARBA" id="ARBA00022741"/>
    </source>
</evidence>
<gene>
    <name evidence="18" type="ORF">EVEC_LOCUS4476</name>
</gene>
<evidence type="ECO:0000256" key="8">
    <source>
        <dbReference type="ARBA" id="ARBA00022840"/>
    </source>
</evidence>
<evidence type="ECO:0000256" key="2">
    <source>
        <dbReference type="ARBA" id="ARBA00004123"/>
    </source>
</evidence>
<dbReference type="EC" id="2.7.7.19" evidence="12"/>
<dbReference type="GO" id="GO:0006397">
    <property type="term" value="P:mRNA processing"/>
    <property type="evidence" value="ECO:0007669"/>
    <property type="project" value="UniProtKB-KW"/>
</dbReference>
<comment type="cofactor">
    <cofactor evidence="14">
        <name>Mg(2+)</name>
        <dbReference type="ChEBI" id="CHEBI:18420"/>
    </cofactor>
    <text evidence="14">Binds 2 magnesium ions. Also active with manganese.</text>
</comment>
<dbReference type="OrthoDB" id="412748at2759"/>
<comment type="catalytic activity">
    <reaction evidence="11 12">
        <text>RNA(n) + ATP = RNA(n)-3'-adenine ribonucleotide + diphosphate</text>
        <dbReference type="Rhea" id="RHEA:11332"/>
        <dbReference type="Rhea" id="RHEA-COMP:14527"/>
        <dbReference type="Rhea" id="RHEA-COMP:17347"/>
        <dbReference type="ChEBI" id="CHEBI:30616"/>
        <dbReference type="ChEBI" id="CHEBI:33019"/>
        <dbReference type="ChEBI" id="CHEBI:140395"/>
        <dbReference type="ChEBI" id="CHEBI:173115"/>
        <dbReference type="EC" id="2.7.7.19"/>
    </reaction>
</comment>
<accession>A0A0N4V3W7</accession>
<comment type="cofactor">
    <cofactor evidence="1">
        <name>Mn(2+)</name>
        <dbReference type="ChEBI" id="CHEBI:29035"/>
    </cofactor>
</comment>
<evidence type="ECO:0000256" key="1">
    <source>
        <dbReference type="ARBA" id="ARBA00001936"/>
    </source>
</evidence>
<dbReference type="PANTHER" id="PTHR10682:SF10">
    <property type="entry name" value="POLYNUCLEOTIDE ADENYLYLTRANSFERASE"/>
    <property type="match status" value="1"/>
</dbReference>
<feature type="binding site" evidence="13">
    <location>
        <begin position="161"/>
        <end position="162"/>
    </location>
    <ligand>
        <name>ATP</name>
        <dbReference type="ChEBI" id="CHEBI:30616"/>
    </ligand>
</feature>
<feature type="binding site" evidence="14">
    <location>
        <position position="83"/>
    </location>
    <ligand>
        <name>Mg(2+)</name>
        <dbReference type="ChEBI" id="CHEBI:18420"/>
        <label>2</label>
        <note>catalytic</note>
    </ligand>
</feature>
<reference evidence="20" key="1">
    <citation type="submission" date="2017-02" db="UniProtKB">
        <authorList>
            <consortium name="WormBaseParasite"/>
        </authorList>
    </citation>
    <scope>IDENTIFICATION</scope>
</reference>
<dbReference type="PIRSF" id="PIRSF018425">
    <property type="entry name" value="PolyA_polymerase"/>
    <property type="match status" value="1"/>
</dbReference>
<comment type="subcellular location">
    <subcellularLocation>
        <location evidence="2 12">Nucleus</location>
    </subcellularLocation>
</comment>
<dbReference type="InterPro" id="IPR007010">
    <property type="entry name" value="PolA_pol_RNA-bd_dom"/>
</dbReference>
<dbReference type="GO" id="GO:0003723">
    <property type="term" value="F:RNA binding"/>
    <property type="evidence" value="ECO:0007669"/>
    <property type="project" value="UniProtKB-UniRule"/>
</dbReference>
<evidence type="ECO:0000313" key="19">
    <source>
        <dbReference type="Proteomes" id="UP000274131"/>
    </source>
</evidence>
<evidence type="ECO:0000256" key="4">
    <source>
        <dbReference type="ARBA" id="ARBA00022664"/>
    </source>
</evidence>
<dbReference type="GO" id="GO:0046872">
    <property type="term" value="F:metal ion binding"/>
    <property type="evidence" value="ECO:0007669"/>
    <property type="project" value="UniProtKB-KW"/>
</dbReference>
<reference evidence="18 19" key="2">
    <citation type="submission" date="2018-10" db="EMBL/GenBank/DDBJ databases">
        <authorList>
            <consortium name="Pathogen Informatics"/>
        </authorList>
    </citation>
    <scope>NUCLEOTIDE SEQUENCE [LARGE SCALE GENOMIC DNA]</scope>
</reference>
<dbReference type="SUPFAM" id="SSF81301">
    <property type="entry name" value="Nucleotidyltransferase"/>
    <property type="match status" value="1"/>
</dbReference>